<dbReference type="Proteomes" id="UP000198693">
    <property type="component" value="Unassembled WGS sequence"/>
</dbReference>
<dbReference type="InterPro" id="IPR050455">
    <property type="entry name" value="Tpx_Peroxidase_subfamily"/>
</dbReference>
<dbReference type="HAMAP" id="MF_00269">
    <property type="entry name" value="Tpx"/>
    <property type="match status" value="1"/>
</dbReference>
<keyword evidence="4 6" id="KW-1015">Disulfide bond</keyword>
<keyword evidence="2 6" id="KW-0049">Antioxidant</keyword>
<organism evidence="8 9">
    <name type="scientific">Halomonas korlensis</name>
    <dbReference type="NCBI Taxonomy" id="463301"/>
    <lineage>
        <taxon>Bacteria</taxon>
        <taxon>Pseudomonadati</taxon>
        <taxon>Pseudomonadota</taxon>
        <taxon>Gammaproteobacteria</taxon>
        <taxon>Oceanospirillales</taxon>
        <taxon>Halomonadaceae</taxon>
        <taxon>Halomonas</taxon>
    </lineage>
</organism>
<comment type="subunit">
    <text evidence="6">Homodimer.</text>
</comment>
<evidence type="ECO:0000256" key="3">
    <source>
        <dbReference type="ARBA" id="ARBA00023002"/>
    </source>
</evidence>
<dbReference type="InterPro" id="IPR013766">
    <property type="entry name" value="Thioredoxin_domain"/>
</dbReference>
<dbReference type="EMBL" id="FPBP01000002">
    <property type="protein sequence ID" value="SFU41930.1"/>
    <property type="molecule type" value="Genomic_DNA"/>
</dbReference>
<proteinExistence type="inferred from homology"/>
<evidence type="ECO:0000313" key="9">
    <source>
        <dbReference type="Proteomes" id="UP000198693"/>
    </source>
</evidence>
<dbReference type="NCBIfam" id="NF001808">
    <property type="entry name" value="PRK00522.1"/>
    <property type="match status" value="1"/>
</dbReference>
<dbReference type="InterPro" id="IPR002065">
    <property type="entry name" value="TPX"/>
</dbReference>
<dbReference type="PANTHER" id="PTHR43110">
    <property type="entry name" value="THIOL PEROXIDASE"/>
    <property type="match status" value="1"/>
</dbReference>
<keyword evidence="9" id="KW-1185">Reference proteome</keyword>
<comment type="function">
    <text evidence="6">Thiol-specific peroxidase that catalyzes the reduction of hydrogen peroxide and organic hydroperoxides to water and alcohols, respectively. Plays a role in cell protection against oxidative stress by detoxifying peroxides.</text>
</comment>
<dbReference type="PROSITE" id="PS51352">
    <property type="entry name" value="THIOREDOXIN_2"/>
    <property type="match status" value="1"/>
</dbReference>
<evidence type="ECO:0000256" key="1">
    <source>
        <dbReference type="ARBA" id="ARBA00022559"/>
    </source>
</evidence>
<evidence type="ECO:0000256" key="5">
    <source>
        <dbReference type="ARBA" id="ARBA00023284"/>
    </source>
</evidence>
<evidence type="ECO:0000313" key="8">
    <source>
        <dbReference type="EMBL" id="SFU41930.1"/>
    </source>
</evidence>
<sequence length="166" mass="17835">MQQVTRAGTPVDVEGSFPAVGQAAPPLTLTNTDLTDVTLVNWAGKRKVLNILPSVDTPTCAMSTRRFNELASRLANTVVLVVSADLPFAAKRFCGAEGLDEVETLSTFRHPAFHKDWGVALCSGPMSGLCARAVVVLDEQDRVIHSQLVEEIKEQPDYDAALSALS</sequence>
<feature type="disulfide bond" description="Redox-active" evidence="6">
    <location>
        <begin position="60"/>
        <end position="94"/>
    </location>
</feature>
<dbReference type="GO" id="GO:0008379">
    <property type="term" value="F:thioredoxin peroxidase activity"/>
    <property type="evidence" value="ECO:0007669"/>
    <property type="project" value="UniProtKB-UniRule"/>
</dbReference>
<feature type="domain" description="Thioredoxin" evidence="7">
    <location>
        <begin position="18"/>
        <end position="166"/>
    </location>
</feature>
<dbReference type="RefSeq" id="WP_089792960.1">
    <property type="nucleotide sequence ID" value="NZ_FPBP01000002.1"/>
</dbReference>
<evidence type="ECO:0000256" key="2">
    <source>
        <dbReference type="ARBA" id="ARBA00022862"/>
    </source>
</evidence>
<dbReference type="InterPro" id="IPR013740">
    <property type="entry name" value="Redoxin"/>
</dbReference>
<dbReference type="STRING" id="463301.SAMN04487955_102149"/>
<feature type="active site" description="Cysteine sulfenic acid (-SOH) intermediate" evidence="6">
    <location>
        <position position="60"/>
    </location>
</feature>
<dbReference type="CDD" id="cd03014">
    <property type="entry name" value="PRX_Atyp2cys"/>
    <property type="match status" value="1"/>
</dbReference>
<comment type="catalytic activity">
    <reaction evidence="6">
        <text>a hydroperoxide + [thioredoxin]-dithiol = an alcohol + [thioredoxin]-disulfide + H2O</text>
        <dbReference type="Rhea" id="RHEA:62620"/>
        <dbReference type="Rhea" id="RHEA-COMP:10698"/>
        <dbReference type="Rhea" id="RHEA-COMP:10700"/>
        <dbReference type="ChEBI" id="CHEBI:15377"/>
        <dbReference type="ChEBI" id="CHEBI:29950"/>
        <dbReference type="ChEBI" id="CHEBI:30879"/>
        <dbReference type="ChEBI" id="CHEBI:35924"/>
        <dbReference type="ChEBI" id="CHEBI:50058"/>
        <dbReference type="EC" id="1.11.1.24"/>
    </reaction>
</comment>
<accession>A0A1I7G0G1</accession>
<dbReference type="Gene3D" id="3.40.30.10">
    <property type="entry name" value="Glutaredoxin"/>
    <property type="match status" value="1"/>
</dbReference>
<dbReference type="PANTHER" id="PTHR43110:SF1">
    <property type="entry name" value="THIOL PEROXIDASE"/>
    <property type="match status" value="1"/>
</dbReference>
<evidence type="ECO:0000256" key="4">
    <source>
        <dbReference type="ARBA" id="ARBA00023157"/>
    </source>
</evidence>
<dbReference type="InterPro" id="IPR018219">
    <property type="entry name" value="Tpx_CS"/>
</dbReference>
<protein>
    <recommendedName>
        <fullName evidence="6">Thiol peroxidase</fullName>
        <shortName evidence="6">Tpx</shortName>
        <ecNumber evidence="6">1.11.1.24</ecNumber>
    </recommendedName>
    <alternativeName>
        <fullName evidence="6">Peroxiredoxin tpx</fullName>
        <shortName evidence="6">Prx</shortName>
    </alternativeName>
    <alternativeName>
        <fullName evidence="6">Thioredoxin peroxidase</fullName>
    </alternativeName>
    <alternativeName>
        <fullName evidence="6">Thioredoxin-dependent peroxiredoxin</fullName>
    </alternativeName>
</protein>
<keyword evidence="5 6" id="KW-0676">Redox-active center</keyword>
<gene>
    <name evidence="6" type="primary">tpx</name>
    <name evidence="8" type="ORF">SAMN04487955_102149</name>
</gene>
<dbReference type="OrthoDB" id="9781543at2"/>
<evidence type="ECO:0000259" key="7">
    <source>
        <dbReference type="PROSITE" id="PS51352"/>
    </source>
</evidence>
<keyword evidence="1 6" id="KW-0575">Peroxidase</keyword>
<dbReference type="PROSITE" id="PS01265">
    <property type="entry name" value="TPX"/>
    <property type="match status" value="1"/>
</dbReference>
<keyword evidence="3 6" id="KW-0560">Oxidoreductase</keyword>
<evidence type="ECO:0000256" key="6">
    <source>
        <dbReference type="HAMAP-Rule" id="MF_00269"/>
    </source>
</evidence>
<reference evidence="9" key="1">
    <citation type="submission" date="2016-10" db="EMBL/GenBank/DDBJ databases">
        <authorList>
            <person name="Varghese N."/>
            <person name="Submissions S."/>
        </authorList>
    </citation>
    <scope>NUCLEOTIDE SEQUENCE [LARGE SCALE GENOMIC DNA]</scope>
    <source>
        <strain evidence="9">CGMCC 1.6981</strain>
    </source>
</reference>
<name>A0A1I7G0G1_9GAMM</name>
<comment type="similarity">
    <text evidence="6">Belongs to the peroxiredoxin family. Tpx subfamily.</text>
</comment>
<dbReference type="SUPFAM" id="SSF52833">
    <property type="entry name" value="Thioredoxin-like"/>
    <property type="match status" value="1"/>
</dbReference>
<comment type="miscellaneous">
    <text evidence="6">The active site is a conserved redox-active cysteine residue, the peroxidatic cysteine (C(P)), which makes the nucleophilic attack on the peroxide substrate. The peroxide oxidizes the C(P)-SH to cysteine sulfenic acid (C(P)-SOH), which then reacts with another cysteine residue, the resolving cysteine (C(R)), to form a disulfide bridge. The disulfide is subsequently reduced by an appropriate electron donor to complete the catalytic cycle. In this atypical 2-Cys peroxiredoxin, C(R) is present in the same subunit to form an intramolecular disulfide. The disulfide is subsequently reduced by thioredoxin.</text>
</comment>
<dbReference type="EC" id="1.11.1.24" evidence="6"/>
<dbReference type="Pfam" id="PF08534">
    <property type="entry name" value="Redoxin"/>
    <property type="match status" value="1"/>
</dbReference>
<dbReference type="InterPro" id="IPR036249">
    <property type="entry name" value="Thioredoxin-like_sf"/>
</dbReference>
<dbReference type="AlphaFoldDB" id="A0A1I7G0G1"/>